<dbReference type="GO" id="GO:0015293">
    <property type="term" value="F:symporter activity"/>
    <property type="evidence" value="ECO:0007669"/>
    <property type="project" value="UniProtKB-KW"/>
</dbReference>
<dbReference type="GO" id="GO:0005886">
    <property type="term" value="C:plasma membrane"/>
    <property type="evidence" value="ECO:0007669"/>
    <property type="project" value="UniProtKB-SubCell"/>
</dbReference>
<evidence type="ECO:0000259" key="9">
    <source>
        <dbReference type="PROSITE" id="PS50850"/>
    </source>
</evidence>
<proteinExistence type="predicted"/>
<dbReference type="Proteomes" id="UP000033591">
    <property type="component" value="Unassembled WGS sequence"/>
</dbReference>
<dbReference type="InterPro" id="IPR020846">
    <property type="entry name" value="MFS_dom"/>
</dbReference>
<feature type="domain" description="Major facilitator superfamily (MFS) profile" evidence="9">
    <location>
        <begin position="1"/>
        <end position="48"/>
    </location>
</feature>
<comment type="caution">
    <text evidence="10">The sequence shown here is derived from an EMBL/GenBank/DDBJ whole genome shotgun (WGS) entry which is preliminary data.</text>
</comment>
<keyword evidence="3" id="KW-1003">Cell membrane</keyword>
<evidence type="ECO:0000256" key="3">
    <source>
        <dbReference type="ARBA" id="ARBA00022475"/>
    </source>
</evidence>
<keyword evidence="5" id="KW-0769">Symport</keyword>
<dbReference type="AlphaFoldDB" id="A0A0F3PEZ2"/>
<protein>
    <submittedName>
        <fullName evidence="10">Sugar (And other) transporter family protein</fullName>
    </submittedName>
</protein>
<dbReference type="PROSITE" id="PS50850">
    <property type="entry name" value="MFS"/>
    <property type="match status" value="1"/>
</dbReference>
<dbReference type="InterPro" id="IPR036259">
    <property type="entry name" value="MFS_trans_sf"/>
</dbReference>
<evidence type="ECO:0000313" key="11">
    <source>
        <dbReference type="Proteomes" id="UP000033591"/>
    </source>
</evidence>
<dbReference type="Gene3D" id="1.20.1250.20">
    <property type="entry name" value="MFS general substrate transporter like domains"/>
    <property type="match status" value="1"/>
</dbReference>
<organism evidence="10 11">
    <name type="scientific">Rickettsia rhipicephali str. Ect</name>
    <dbReference type="NCBI Taxonomy" id="1359199"/>
    <lineage>
        <taxon>Bacteria</taxon>
        <taxon>Pseudomonadati</taxon>
        <taxon>Pseudomonadota</taxon>
        <taxon>Alphaproteobacteria</taxon>
        <taxon>Rickettsiales</taxon>
        <taxon>Rickettsiaceae</taxon>
        <taxon>Rickettsieae</taxon>
        <taxon>Rickettsia</taxon>
        <taxon>spotted fever group</taxon>
    </lineage>
</organism>
<keyword evidence="7 8" id="KW-0472">Membrane</keyword>
<dbReference type="SUPFAM" id="SSF103473">
    <property type="entry name" value="MFS general substrate transporter"/>
    <property type="match status" value="1"/>
</dbReference>
<dbReference type="InterPro" id="IPR051084">
    <property type="entry name" value="H+-coupled_symporters"/>
</dbReference>
<comment type="subcellular location">
    <subcellularLocation>
        <location evidence="1">Cell membrane</location>
        <topology evidence="1">Multi-pass membrane protein</topology>
    </subcellularLocation>
</comment>
<dbReference type="EMBL" id="LAOC01000001">
    <property type="protein sequence ID" value="KJV78507.1"/>
    <property type="molecule type" value="Genomic_DNA"/>
</dbReference>
<name>A0A0F3PEZ2_RICRH</name>
<evidence type="ECO:0000256" key="1">
    <source>
        <dbReference type="ARBA" id="ARBA00004651"/>
    </source>
</evidence>
<feature type="transmembrane region" description="Helical" evidence="8">
    <location>
        <begin position="6"/>
        <end position="27"/>
    </location>
</feature>
<evidence type="ECO:0000256" key="8">
    <source>
        <dbReference type="SAM" id="Phobius"/>
    </source>
</evidence>
<gene>
    <name evidence="10" type="ORF">RMAECT_0751</name>
</gene>
<keyword evidence="6 8" id="KW-1133">Transmembrane helix</keyword>
<sequence>MQETLTFVVFAAGFVVRPLGGIIFGNIGDRFGRRTALVMGIIAIPLLY</sequence>
<reference evidence="10 11" key="1">
    <citation type="submission" date="2015-01" db="EMBL/GenBank/DDBJ databases">
        <title>Genome Sequencing of Rickettsiales.</title>
        <authorList>
            <person name="Daugherty S.C."/>
            <person name="Su Q."/>
            <person name="Abolude K."/>
            <person name="Beier-Sexton M."/>
            <person name="Carlyon J.A."/>
            <person name="Carter R."/>
            <person name="Day N.P."/>
            <person name="Dumler S.J."/>
            <person name="Dyachenko V."/>
            <person name="Godinez A."/>
            <person name="Kurtti T.J."/>
            <person name="Lichay M."/>
            <person name="Mullins K.E."/>
            <person name="Ott S."/>
            <person name="Pappas-Brown V."/>
            <person name="Paris D.H."/>
            <person name="Patel P."/>
            <person name="Richards A.L."/>
            <person name="Sadzewicz L."/>
            <person name="Sears K."/>
            <person name="Seidman D."/>
            <person name="Sengamalay N."/>
            <person name="Stenos J."/>
            <person name="Tallon L.J."/>
            <person name="Vincent G."/>
            <person name="Fraser C.M."/>
            <person name="Munderloh U."/>
            <person name="Dunning-Hotopp J.C."/>
        </authorList>
    </citation>
    <scope>NUCLEOTIDE SEQUENCE [LARGE SCALE GENOMIC DNA]</scope>
    <source>
        <strain evidence="10 11">Ect</strain>
    </source>
</reference>
<dbReference type="PANTHER" id="PTHR43528">
    <property type="entry name" value="ALPHA-KETOGLUTARATE PERMEASE"/>
    <property type="match status" value="1"/>
</dbReference>
<keyword evidence="2" id="KW-0813">Transport</keyword>
<evidence type="ECO:0000256" key="2">
    <source>
        <dbReference type="ARBA" id="ARBA00022448"/>
    </source>
</evidence>
<evidence type="ECO:0000256" key="4">
    <source>
        <dbReference type="ARBA" id="ARBA00022692"/>
    </source>
</evidence>
<keyword evidence="4 8" id="KW-0812">Transmembrane</keyword>
<dbReference type="Pfam" id="PF00083">
    <property type="entry name" value="Sugar_tr"/>
    <property type="match status" value="1"/>
</dbReference>
<evidence type="ECO:0000256" key="6">
    <source>
        <dbReference type="ARBA" id="ARBA00022989"/>
    </source>
</evidence>
<dbReference type="PATRIC" id="fig|1359199.3.peg.738"/>
<dbReference type="PANTHER" id="PTHR43528:SF1">
    <property type="entry name" value="ALPHA-KETOGLUTARATE PERMEASE"/>
    <property type="match status" value="1"/>
</dbReference>
<dbReference type="InterPro" id="IPR005828">
    <property type="entry name" value="MFS_sugar_transport-like"/>
</dbReference>
<accession>A0A0F3PEZ2</accession>
<evidence type="ECO:0000313" key="10">
    <source>
        <dbReference type="EMBL" id="KJV78507.1"/>
    </source>
</evidence>
<evidence type="ECO:0000256" key="5">
    <source>
        <dbReference type="ARBA" id="ARBA00022847"/>
    </source>
</evidence>
<evidence type="ECO:0000256" key="7">
    <source>
        <dbReference type="ARBA" id="ARBA00023136"/>
    </source>
</evidence>